<evidence type="ECO:0000256" key="1">
    <source>
        <dbReference type="ARBA" id="ARBA00001782"/>
    </source>
</evidence>
<feature type="binding site" evidence="10">
    <location>
        <position position="34"/>
    </location>
    <ligand>
        <name>a divalent metal cation</name>
        <dbReference type="ChEBI" id="CHEBI:60240"/>
    </ligand>
</feature>
<name>A0ABT4I777_9ACTO</name>
<keyword evidence="8 10" id="KW-0479">Metal-binding</keyword>
<evidence type="ECO:0000256" key="11">
    <source>
        <dbReference type="PIRNR" id="PIRNR001461"/>
    </source>
</evidence>
<evidence type="ECO:0000256" key="2">
    <source>
        <dbReference type="ARBA" id="ARBA00001936"/>
    </source>
</evidence>
<dbReference type="InterPro" id="IPR000056">
    <property type="entry name" value="Ribul_P_3_epim-like"/>
</dbReference>
<sequence>MTTPAIHPSILNADQAHLADELARIAGADGLHVDVMDNHFVPNHFGGPSFVQTVMANTDLPVDAHLMIEQADRWAPQYAEIGCAVVTAHVEATAAPFRLVAELHRLGAGAGLALRPATPLSAVESVLGRIDLLLLMTVEPGFGGQSFIEAMLPKIAQARRLVSAAGLELRIQIDGGVTAQTIERAAEAGADVFVAGSAVYRADDALAAITSLRDLAAGGC</sequence>
<proteinExistence type="inferred from homology"/>
<dbReference type="PROSITE" id="PS01086">
    <property type="entry name" value="RIBUL_P_3_EPIMER_2"/>
    <property type="match status" value="1"/>
</dbReference>
<accession>A0ABT4I777</accession>
<reference evidence="12" key="1">
    <citation type="submission" date="2022-10" db="EMBL/GenBank/DDBJ databases">
        <title>Genome sequence of Actinomyces israelii ATCC 10048.</title>
        <authorList>
            <person name="Watt R.M."/>
            <person name="Tong W.M."/>
        </authorList>
    </citation>
    <scope>NUCLEOTIDE SEQUENCE</scope>
    <source>
        <strain evidence="12">ATCC 10048</strain>
    </source>
</reference>
<comment type="catalytic activity">
    <reaction evidence="1 10 11">
        <text>D-ribulose 5-phosphate = D-xylulose 5-phosphate</text>
        <dbReference type="Rhea" id="RHEA:13677"/>
        <dbReference type="ChEBI" id="CHEBI:57737"/>
        <dbReference type="ChEBI" id="CHEBI:58121"/>
        <dbReference type="EC" id="5.1.3.1"/>
    </reaction>
</comment>
<dbReference type="HAMAP" id="MF_02227">
    <property type="entry name" value="RPE"/>
    <property type="match status" value="1"/>
</dbReference>
<dbReference type="PANTHER" id="PTHR11749">
    <property type="entry name" value="RIBULOSE-5-PHOSPHATE-3-EPIMERASE"/>
    <property type="match status" value="1"/>
</dbReference>
<evidence type="ECO:0000256" key="6">
    <source>
        <dbReference type="ARBA" id="ARBA00009541"/>
    </source>
</evidence>
<comment type="function">
    <text evidence="10">Catalyzes the reversible epimerization of D-ribulose 5-phosphate to D-xylulose 5-phosphate.</text>
</comment>
<dbReference type="GO" id="GO:0004750">
    <property type="term" value="F:D-ribulose-phosphate 3-epimerase activity"/>
    <property type="evidence" value="ECO:0007669"/>
    <property type="project" value="UniProtKB-EC"/>
</dbReference>
<evidence type="ECO:0000313" key="13">
    <source>
        <dbReference type="Proteomes" id="UP001072034"/>
    </source>
</evidence>
<evidence type="ECO:0000256" key="9">
    <source>
        <dbReference type="ARBA" id="ARBA00023235"/>
    </source>
</evidence>
<feature type="binding site" evidence="10">
    <location>
        <position position="174"/>
    </location>
    <ligand>
        <name>a divalent metal cation</name>
        <dbReference type="ChEBI" id="CHEBI:60240"/>
    </ligand>
</feature>
<dbReference type="Proteomes" id="UP001072034">
    <property type="component" value="Unassembled WGS sequence"/>
</dbReference>
<feature type="binding site" evidence="10">
    <location>
        <position position="9"/>
    </location>
    <ligand>
        <name>substrate</name>
    </ligand>
</feature>
<dbReference type="RefSeq" id="WP_268917144.1">
    <property type="nucleotide sequence ID" value="NZ_JAPTMY010000010.1"/>
</dbReference>
<dbReference type="InterPro" id="IPR011060">
    <property type="entry name" value="RibuloseP-bd_barrel"/>
</dbReference>
<feature type="binding site" evidence="10">
    <location>
        <position position="32"/>
    </location>
    <ligand>
        <name>a divalent metal cation</name>
        <dbReference type="ChEBI" id="CHEBI:60240"/>
    </ligand>
</feature>
<evidence type="ECO:0000256" key="3">
    <source>
        <dbReference type="ARBA" id="ARBA00001941"/>
    </source>
</evidence>
<dbReference type="InterPro" id="IPR026019">
    <property type="entry name" value="Ribul_P_3_epim"/>
</dbReference>
<feature type="binding site" evidence="10">
    <location>
        <begin position="141"/>
        <end position="144"/>
    </location>
    <ligand>
        <name>substrate</name>
    </ligand>
</feature>
<organism evidence="12 13">
    <name type="scientific">Actinomyces israelii</name>
    <dbReference type="NCBI Taxonomy" id="1659"/>
    <lineage>
        <taxon>Bacteria</taxon>
        <taxon>Bacillati</taxon>
        <taxon>Actinomycetota</taxon>
        <taxon>Actinomycetes</taxon>
        <taxon>Actinomycetales</taxon>
        <taxon>Actinomycetaceae</taxon>
        <taxon>Actinomyces</taxon>
    </lineage>
</organism>
<comment type="cofactor">
    <cofactor evidence="2">
        <name>Mn(2+)</name>
        <dbReference type="ChEBI" id="CHEBI:29035"/>
    </cofactor>
</comment>
<dbReference type="SUPFAM" id="SSF51366">
    <property type="entry name" value="Ribulose-phoshate binding barrel"/>
    <property type="match status" value="1"/>
</dbReference>
<feature type="active site" description="Proton donor" evidence="10">
    <location>
        <position position="174"/>
    </location>
</feature>
<evidence type="ECO:0000256" key="4">
    <source>
        <dbReference type="ARBA" id="ARBA00001947"/>
    </source>
</evidence>
<evidence type="ECO:0000256" key="7">
    <source>
        <dbReference type="ARBA" id="ARBA00013188"/>
    </source>
</evidence>
<evidence type="ECO:0000256" key="5">
    <source>
        <dbReference type="ARBA" id="ARBA00001954"/>
    </source>
</evidence>
<evidence type="ECO:0000313" key="12">
    <source>
        <dbReference type="EMBL" id="MCZ0857587.1"/>
    </source>
</evidence>
<keyword evidence="9 10" id="KW-0413">Isomerase</keyword>
<dbReference type="Gene3D" id="3.20.20.70">
    <property type="entry name" value="Aldolase class I"/>
    <property type="match status" value="1"/>
</dbReference>
<feature type="binding site" evidence="10">
    <location>
        <position position="65"/>
    </location>
    <ligand>
        <name>a divalent metal cation</name>
        <dbReference type="ChEBI" id="CHEBI:60240"/>
    </ligand>
</feature>
<comment type="cofactor">
    <cofactor evidence="3">
        <name>Co(2+)</name>
        <dbReference type="ChEBI" id="CHEBI:48828"/>
    </cofactor>
</comment>
<dbReference type="EC" id="5.1.3.1" evidence="7 10"/>
<comment type="cofactor">
    <cofactor evidence="4">
        <name>Zn(2+)</name>
        <dbReference type="ChEBI" id="CHEBI:29105"/>
    </cofactor>
</comment>
<dbReference type="NCBIfam" id="NF004076">
    <property type="entry name" value="PRK05581.1-4"/>
    <property type="match status" value="1"/>
</dbReference>
<comment type="pathway">
    <text evidence="10">Carbohydrate degradation.</text>
</comment>
<dbReference type="NCBIfam" id="TIGR01163">
    <property type="entry name" value="rpe"/>
    <property type="match status" value="1"/>
</dbReference>
<keyword evidence="10 11" id="KW-0119">Carbohydrate metabolism</keyword>
<keyword evidence="13" id="KW-1185">Reference proteome</keyword>
<comment type="similarity">
    <text evidence="6 10 11">Belongs to the ribulose-phosphate 3-epimerase family.</text>
</comment>
<evidence type="ECO:0000256" key="8">
    <source>
        <dbReference type="ARBA" id="ARBA00022723"/>
    </source>
</evidence>
<feature type="active site" description="Proton acceptor" evidence="10">
    <location>
        <position position="34"/>
    </location>
</feature>
<feature type="binding site" evidence="10">
    <location>
        <begin position="196"/>
        <end position="197"/>
    </location>
    <ligand>
        <name>substrate</name>
    </ligand>
</feature>
<dbReference type="EMBL" id="JAPTMY010000010">
    <property type="protein sequence ID" value="MCZ0857587.1"/>
    <property type="molecule type" value="Genomic_DNA"/>
</dbReference>
<evidence type="ECO:0000256" key="10">
    <source>
        <dbReference type="HAMAP-Rule" id="MF_02227"/>
    </source>
</evidence>
<feature type="binding site" evidence="10">
    <location>
        <position position="65"/>
    </location>
    <ligand>
        <name>substrate</name>
    </ligand>
</feature>
<comment type="caution">
    <text evidence="12">The sequence shown here is derived from an EMBL/GenBank/DDBJ whole genome shotgun (WGS) entry which is preliminary data.</text>
</comment>
<protein>
    <recommendedName>
        <fullName evidence="7 10">Ribulose-phosphate 3-epimerase</fullName>
        <ecNumber evidence="7 10">5.1.3.1</ecNumber>
    </recommendedName>
</protein>
<comment type="cofactor">
    <cofactor evidence="5">
        <name>Fe(2+)</name>
        <dbReference type="ChEBI" id="CHEBI:29033"/>
    </cofactor>
</comment>
<dbReference type="InterPro" id="IPR013785">
    <property type="entry name" value="Aldolase_TIM"/>
</dbReference>
<comment type="cofactor">
    <cofactor evidence="10">
        <name>a divalent metal cation</name>
        <dbReference type="ChEBI" id="CHEBI:60240"/>
    </cofactor>
    <text evidence="10">Binds 1 divalent metal cation per subunit.</text>
</comment>
<dbReference type="PIRSF" id="PIRSF001461">
    <property type="entry name" value="RPE"/>
    <property type="match status" value="1"/>
</dbReference>
<dbReference type="CDD" id="cd00429">
    <property type="entry name" value="RPE"/>
    <property type="match status" value="1"/>
</dbReference>
<dbReference type="Pfam" id="PF00834">
    <property type="entry name" value="Ribul_P_3_epim"/>
    <property type="match status" value="1"/>
</dbReference>
<feature type="binding site" evidence="10">
    <location>
        <begin position="174"/>
        <end position="176"/>
    </location>
    <ligand>
        <name>substrate</name>
    </ligand>
</feature>
<gene>
    <name evidence="10 12" type="primary">rpe</name>
    <name evidence="12" type="ORF">OHJ16_05970</name>
</gene>